<evidence type="ECO:0000313" key="1">
    <source>
        <dbReference type="EMBL" id="EYC14717.1"/>
    </source>
</evidence>
<dbReference type="PANTHER" id="PTHR46238">
    <property type="entry name" value="REVERSE TRANSCRIPTASE DOMAIN-CONTAINING PROTEIN"/>
    <property type="match status" value="1"/>
</dbReference>
<reference evidence="2" key="1">
    <citation type="journal article" date="2015" name="Nat. Genet.">
        <title>The genome and transcriptome of the zoonotic hookworm Ancylostoma ceylanicum identify infection-specific gene families.</title>
        <authorList>
            <person name="Schwarz E.M."/>
            <person name="Hu Y."/>
            <person name="Antoshechkin I."/>
            <person name="Miller M.M."/>
            <person name="Sternberg P.W."/>
            <person name="Aroian R.V."/>
        </authorList>
    </citation>
    <scope>NUCLEOTIDE SEQUENCE</scope>
    <source>
        <strain evidence="2">HY135</strain>
    </source>
</reference>
<dbReference type="PANTHER" id="PTHR46238:SF8">
    <property type="entry name" value="ENDONUCLEASE_EXONUCLEASE_PHOSPHATASE DOMAIN-CONTAINING PROTEIN"/>
    <property type="match status" value="1"/>
</dbReference>
<keyword evidence="2" id="KW-1185">Reference proteome</keyword>
<gene>
    <name evidence="1" type="primary">Acey_s0039.g117</name>
    <name evidence="1" type="ORF">Y032_0039g117</name>
</gene>
<sequence length="296" mass="34007">MDAVVCRRRNVGIRGQGWLARFGLRLNIKKTEYLTTDEHESGTIKINGTDLPRASTFRYLGSVVSSDGSLSHEITARVNAAWLKWRSLTGVLCDKNIPARLKSKIYRTVVRPVALYGAECWPATKEMERRISVMEMRMLRWMGGITQLDRICNQDIRQRFGVVAIANKLREARLRWFGHVLRAKGDKVCRIGYDLDVAGKRPKGRPKQRWLDTLHADLKLARIHPDQAHDRAIWRPRISKADPLRNGKNAEEEEVLMNWYTAVCGTHRIYRFSETTGPSTRSGIRKRRGFDVCPVL</sequence>
<accession>A0A016UIP9</accession>
<dbReference type="OrthoDB" id="5848222at2759"/>
<dbReference type="AlphaFoldDB" id="A0A016UIP9"/>
<comment type="caution">
    <text evidence="1">The sequence shown here is derived from an EMBL/GenBank/DDBJ whole genome shotgun (WGS) entry which is preliminary data.</text>
</comment>
<dbReference type="EMBL" id="JARK01001375">
    <property type="protein sequence ID" value="EYC14717.1"/>
    <property type="molecule type" value="Genomic_DNA"/>
</dbReference>
<proteinExistence type="predicted"/>
<evidence type="ECO:0008006" key="3">
    <source>
        <dbReference type="Google" id="ProtNLM"/>
    </source>
</evidence>
<organism evidence="1 2">
    <name type="scientific">Ancylostoma ceylanicum</name>
    <dbReference type="NCBI Taxonomy" id="53326"/>
    <lineage>
        <taxon>Eukaryota</taxon>
        <taxon>Metazoa</taxon>
        <taxon>Ecdysozoa</taxon>
        <taxon>Nematoda</taxon>
        <taxon>Chromadorea</taxon>
        <taxon>Rhabditida</taxon>
        <taxon>Rhabditina</taxon>
        <taxon>Rhabditomorpha</taxon>
        <taxon>Strongyloidea</taxon>
        <taxon>Ancylostomatidae</taxon>
        <taxon>Ancylostomatinae</taxon>
        <taxon>Ancylostoma</taxon>
    </lineage>
</organism>
<dbReference type="Proteomes" id="UP000024635">
    <property type="component" value="Unassembled WGS sequence"/>
</dbReference>
<name>A0A016UIP9_9BILA</name>
<evidence type="ECO:0000313" key="2">
    <source>
        <dbReference type="Proteomes" id="UP000024635"/>
    </source>
</evidence>
<protein>
    <recommendedName>
        <fullName evidence="3">Reverse transcriptase domain-containing protein</fullName>
    </recommendedName>
</protein>